<evidence type="ECO:0000256" key="4">
    <source>
        <dbReference type="SAM" id="MobiDB-lite"/>
    </source>
</evidence>
<protein>
    <submittedName>
        <fullName evidence="5">Uncharacterized protein</fullName>
    </submittedName>
</protein>
<evidence type="ECO:0000256" key="1">
    <source>
        <dbReference type="ARBA" id="ARBA00022574"/>
    </source>
</evidence>
<name>A0ABP1N7L5_XYLVO</name>
<comment type="caution">
    <text evidence="5">The sequence shown here is derived from an EMBL/GenBank/DDBJ whole genome shotgun (WGS) entry which is preliminary data.</text>
</comment>
<feature type="repeat" description="WD" evidence="3">
    <location>
        <begin position="348"/>
        <end position="380"/>
    </location>
</feature>
<keyword evidence="6" id="KW-1185">Reference proteome</keyword>
<keyword evidence="2" id="KW-0677">Repeat</keyword>
<gene>
    <name evidence="5" type="ORF">XYLVIOL_LOCUS1963</name>
</gene>
<dbReference type="Pfam" id="PF00400">
    <property type="entry name" value="WD40"/>
    <property type="match status" value="2"/>
</dbReference>
<evidence type="ECO:0000256" key="3">
    <source>
        <dbReference type="PROSITE-ProRule" id="PRU00221"/>
    </source>
</evidence>
<evidence type="ECO:0000313" key="6">
    <source>
        <dbReference type="Proteomes" id="UP001642520"/>
    </source>
</evidence>
<feature type="region of interest" description="Disordered" evidence="4">
    <location>
        <begin position="1"/>
        <end position="48"/>
    </location>
</feature>
<sequence>MDGAHNATRRSRRHNRRLRGPRTPHLHKAGRKPRSRPGKGRSTEIKRSRFRRPCLLRDDVLSSVASSYPSTLVKQAPEVVKTYSLKIPHQPCWQDRFIRNKFDKEAAHYLLTKKTESALRENELDVFKQVESLPVKWRKQLMHQLMAKENTIPGLRQKEVLRGSHLSTENKLPGSLAGRPKVLWDEEHFEDGIWKSKPRNRPLIGVMDSMLDMPGFRTLPRYRSQLVDWGSNNVIAAVIQGIITFYDTRTSDVMEPLENVEIADACAVKWNHAGNKTIVCTLSSEIKLYCLETQKIVWTVTCKCVADYNVFCFVSCICWSQNDQNVVTGCKGFITVYSVKDGTVINSIHAHATKILALAFSPNYVFLVSSASDMDVRIFQWPSLSAYLDITYYEPVIAMAWHPYQNGYLCIGGGVGDASLSLWNVNKLNPANYRHVDFHGAVENLAWNKHSGELIVHWSYWEGHKRYNVIPVLTSLDRIVDAIPVEKELQVNAIMWNPDHTQLAVQHEECLSMWNFFGNEYQCQKEKKQRKMHKVQSSTGVTTFSAQFRHFNIR</sequence>
<evidence type="ECO:0000313" key="5">
    <source>
        <dbReference type="EMBL" id="CAL7936053.1"/>
    </source>
</evidence>
<evidence type="ECO:0000256" key="2">
    <source>
        <dbReference type="ARBA" id="ARBA00022737"/>
    </source>
</evidence>
<dbReference type="InterPro" id="IPR015943">
    <property type="entry name" value="WD40/YVTN_repeat-like_dom_sf"/>
</dbReference>
<dbReference type="SMART" id="SM00320">
    <property type="entry name" value="WD40"/>
    <property type="match status" value="4"/>
</dbReference>
<dbReference type="PROSITE" id="PS50082">
    <property type="entry name" value="WD_REPEATS_2"/>
    <property type="match status" value="1"/>
</dbReference>
<organism evidence="5 6">
    <name type="scientific">Xylocopa violacea</name>
    <name type="common">Violet carpenter bee</name>
    <name type="synonym">Apis violacea</name>
    <dbReference type="NCBI Taxonomy" id="135666"/>
    <lineage>
        <taxon>Eukaryota</taxon>
        <taxon>Metazoa</taxon>
        <taxon>Ecdysozoa</taxon>
        <taxon>Arthropoda</taxon>
        <taxon>Hexapoda</taxon>
        <taxon>Insecta</taxon>
        <taxon>Pterygota</taxon>
        <taxon>Neoptera</taxon>
        <taxon>Endopterygota</taxon>
        <taxon>Hymenoptera</taxon>
        <taxon>Apocrita</taxon>
        <taxon>Aculeata</taxon>
        <taxon>Apoidea</taxon>
        <taxon>Anthophila</taxon>
        <taxon>Apidae</taxon>
        <taxon>Xylocopa</taxon>
        <taxon>Xylocopa</taxon>
    </lineage>
</organism>
<dbReference type="PANTHER" id="PTHR19918:SF52">
    <property type="entry name" value="PROTEIN CORTEX"/>
    <property type="match status" value="1"/>
</dbReference>
<proteinExistence type="predicted"/>
<reference evidence="5 6" key="1">
    <citation type="submission" date="2024-08" db="EMBL/GenBank/DDBJ databases">
        <authorList>
            <person name="Will J Nash"/>
            <person name="Angela Man"/>
            <person name="Seanna McTaggart"/>
            <person name="Kendall Baker"/>
            <person name="Tom Barker"/>
            <person name="Leah Catchpole"/>
            <person name="Alex Durrant"/>
            <person name="Karim Gharbi"/>
            <person name="Naomi Irish"/>
            <person name="Gemy Kaithakottil"/>
            <person name="Debby Ku"/>
            <person name="Aaliyah Providence"/>
            <person name="Felix Shaw"/>
            <person name="David Swarbreck"/>
            <person name="Chris Watkins"/>
            <person name="Ann M. McCartney"/>
            <person name="Giulio Formenti"/>
            <person name="Alice Mouton"/>
            <person name="Noel Vella"/>
            <person name="Bjorn M von Reumont"/>
            <person name="Adriana Vella"/>
            <person name="Wilfried Haerty"/>
        </authorList>
    </citation>
    <scope>NUCLEOTIDE SEQUENCE [LARGE SCALE GENOMIC DNA]</scope>
</reference>
<feature type="compositionally biased region" description="Basic residues" evidence="4">
    <location>
        <begin position="7"/>
        <end position="39"/>
    </location>
</feature>
<accession>A0ABP1N7L5</accession>
<dbReference type="InterPro" id="IPR033010">
    <property type="entry name" value="Cdc20/Fizzy"/>
</dbReference>
<dbReference type="InterPro" id="IPR001680">
    <property type="entry name" value="WD40_rpt"/>
</dbReference>
<keyword evidence="1 3" id="KW-0853">WD repeat</keyword>
<dbReference type="PANTHER" id="PTHR19918">
    <property type="entry name" value="CELL DIVISION CYCLE 20 CDC20 FIZZY -RELATED"/>
    <property type="match status" value="1"/>
</dbReference>
<dbReference type="InterPro" id="IPR036322">
    <property type="entry name" value="WD40_repeat_dom_sf"/>
</dbReference>
<dbReference type="EMBL" id="CAXAJV020001286">
    <property type="protein sequence ID" value="CAL7936053.1"/>
    <property type="molecule type" value="Genomic_DNA"/>
</dbReference>
<dbReference type="SUPFAM" id="SSF50978">
    <property type="entry name" value="WD40 repeat-like"/>
    <property type="match status" value="1"/>
</dbReference>
<dbReference type="Proteomes" id="UP001642520">
    <property type="component" value="Unassembled WGS sequence"/>
</dbReference>
<dbReference type="Gene3D" id="2.130.10.10">
    <property type="entry name" value="YVTN repeat-like/Quinoprotein amine dehydrogenase"/>
    <property type="match status" value="1"/>
</dbReference>